<dbReference type="AlphaFoldDB" id="A0A346PCC3"/>
<dbReference type="RefSeq" id="WP_117363370.1">
    <property type="nucleotide sequence ID" value="NZ_CP024047.1"/>
</dbReference>
<evidence type="ECO:0000259" key="3">
    <source>
        <dbReference type="Pfam" id="PF24008"/>
    </source>
</evidence>
<dbReference type="EMBL" id="CP024047">
    <property type="protein sequence ID" value="AXR77168.1"/>
    <property type="molecule type" value="Genomic_DNA"/>
</dbReference>
<name>A0A346PCC3_9EURY</name>
<feature type="compositionally biased region" description="Acidic residues" evidence="1">
    <location>
        <begin position="1"/>
        <end position="29"/>
    </location>
</feature>
<feature type="transmembrane region" description="Helical" evidence="2">
    <location>
        <begin position="86"/>
        <end position="105"/>
    </location>
</feature>
<gene>
    <name evidence="4" type="ORF">AArc1_0826</name>
</gene>
<reference evidence="5" key="1">
    <citation type="submission" date="2017-10" db="EMBL/GenBank/DDBJ databases">
        <title>Phenotypic and genomic properties of facultatively anaerobic sulfur-reducing natronoarchaea from hypersaline soda lakes.</title>
        <authorList>
            <person name="Sorokin D.Y."/>
            <person name="Kublanov I.V."/>
            <person name="Roman P."/>
            <person name="Sinninghe Damste J.S."/>
            <person name="Golyshin P.N."/>
            <person name="Rojo D."/>
            <person name="Ciordia S."/>
            <person name="Mena Md.C."/>
            <person name="Ferrer M."/>
            <person name="Messina E."/>
            <person name="Smedile F."/>
            <person name="La Spada G."/>
            <person name="La Cono V."/>
            <person name="Yakimov M.M."/>
        </authorList>
    </citation>
    <scope>NUCLEOTIDE SEQUENCE [LARGE SCALE GENOMIC DNA]</scope>
    <source>
        <strain evidence="5">AArc1</strain>
    </source>
</reference>
<sequence>MVFDPSDDDPFADDPFEDPFADDPLEDPFADGRTDTGSDGADDIEKTLGEIPRATLLAFIVVGVLVHAGLFAAALGLMLVGFRGQWLIGGGLAAGGFLALFGAIVQYRRFRRAQ</sequence>
<keyword evidence="2" id="KW-0812">Transmembrane</keyword>
<evidence type="ECO:0000313" key="4">
    <source>
        <dbReference type="EMBL" id="AXR77168.1"/>
    </source>
</evidence>
<feature type="domain" description="DUF7322" evidence="3">
    <location>
        <begin position="50"/>
        <end position="109"/>
    </location>
</feature>
<feature type="region of interest" description="Disordered" evidence="1">
    <location>
        <begin position="1"/>
        <end position="44"/>
    </location>
</feature>
<dbReference type="InterPro" id="IPR055746">
    <property type="entry name" value="DUF7322"/>
</dbReference>
<evidence type="ECO:0000256" key="2">
    <source>
        <dbReference type="SAM" id="Phobius"/>
    </source>
</evidence>
<dbReference type="Proteomes" id="UP000258707">
    <property type="component" value="Chromosome"/>
</dbReference>
<protein>
    <recommendedName>
        <fullName evidence="3">DUF7322 domain-containing protein</fullName>
    </recommendedName>
</protein>
<organism evidence="4 5">
    <name type="scientific">Natrarchaeobaculum sulfurireducens</name>
    <dbReference type="NCBI Taxonomy" id="2044521"/>
    <lineage>
        <taxon>Archaea</taxon>
        <taxon>Methanobacteriati</taxon>
        <taxon>Methanobacteriota</taxon>
        <taxon>Stenosarchaea group</taxon>
        <taxon>Halobacteria</taxon>
        <taxon>Halobacteriales</taxon>
        <taxon>Natrialbaceae</taxon>
        <taxon>Natrarchaeobaculum</taxon>
    </lineage>
</organism>
<dbReference type="GeneID" id="37637638"/>
<evidence type="ECO:0000313" key="5">
    <source>
        <dbReference type="Proteomes" id="UP000258707"/>
    </source>
</evidence>
<keyword evidence="2" id="KW-1133">Transmembrane helix</keyword>
<dbReference type="Pfam" id="PF24008">
    <property type="entry name" value="DUF7322"/>
    <property type="match status" value="1"/>
</dbReference>
<feature type="transmembrane region" description="Helical" evidence="2">
    <location>
        <begin position="56"/>
        <end position="80"/>
    </location>
</feature>
<dbReference type="KEGG" id="nan:AArc1_0826"/>
<proteinExistence type="predicted"/>
<accession>A0A346PCC3</accession>
<keyword evidence="2" id="KW-0472">Membrane</keyword>
<evidence type="ECO:0000256" key="1">
    <source>
        <dbReference type="SAM" id="MobiDB-lite"/>
    </source>
</evidence>